<keyword evidence="1" id="KW-0812">Transmembrane</keyword>
<feature type="transmembrane region" description="Helical" evidence="1">
    <location>
        <begin position="48"/>
        <end position="70"/>
    </location>
</feature>
<dbReference type="Proteomes" id="UP000334340">
    <property type="component" value="Unassembled WGS sequence"/>
</dbReference>
<accession>A0A564ZFA7</accession>
<evidence type="ECO:0000313" key="3">
    <source>
        <dbReference type="Proteomes" id="UP000334340"/>
    </source>
</evidence>
<evidence type="ECO:0000256" key="1">
    <source>
        <dbReference type="SAM" id="Phobius"/>
    </source>
</evidence>
<evidence type="ECO:0000313" key="2">
    <source>
        <dbReference type="EMBL" id="VUZ83833.1"/>
    </source>
</evidence>
<gene>
    <name evidence="2" type="ORF">MELA_00191</name>
</gene>
<keyword evidence="1" id="KW-0472">Membrane</keyword>
<keyword evidence="3" id="KW-1185">Reference proteome</keyword>
<protein>
    <submittedName>
        <fullName evidence="2">Uncharacterized protein</fullName>
    </submittedName>
</protein>
<reference evidence="2 3" key="1">
    <citation type="submission" date="2019-07" db="EMBL/GenBank/DDBJ databases">
        <authorList>
            <person name="Cremers G."/>
        </authorList>
    </citation>
    <scope>NUCLEOTIDE SEQUENCE [LARGE SCALE GENOMIC DNA]</scope>
</reference>
<keyword evidence="1" id="KW-1133">Transmembrane helix</keyword>
<feature type="transmembrane region" description="Helical" evidence="1">
    <location>
        <begin position="20"/>
        <end position="36"/>
    </location>
</feature>
<sequence length="150" mass="16742">MSTDSIQELWRQHRVGQDKYTYFLLAVSASAIAFAVQKTEGLKLSSDLYLVGVAALCWGLSFYCGCKNLVWVQTSLFANYSLVQLQSGAHPQQPDHPQVLAAAIEGVRSAIDSNINKAQSHAIWQFQFLILGALMFIGWHVWRIYLNGHG</sequence>
<proteinExistence type="predicted"/>
<dbReference type="EMBL" id="CABIKM010000003">
    <property type="protein sequence ID" value="VUZ83833.1"/>
    <property type="molecule type" value="Genomic_DNA"/>
</dbReference>
<feature type="transmembrane region" description="Helical" evidence="1">
    <location>
        <begin position="122"/>
        <end position="142"/>
    </location>
</feature>
<dbReference type="AlphaFoldDB" id="A0A564ZFA7"/>
<organism evidence="2 3">
    <name type="scientific">Candidatus Methylomirabilis lanthanidiphila</name>
    <dbReference type="NCBI Taxonomy" id="2211376"/>
    <lineage>
        <taxon>Bacteria</taxon>
        <taxon>Candidatus Methylomirabilota</taxon>
        <taxon>Candidatus Methylomirabilia</taxon>
        <taxon>Candidatus Methylomirabilales</taxon>
        <taxon>Candidatus Methylomirabilaceae</taxon>
        <taxon>Candidatus Methylomirabilis</taxon>
    </lineage>
</organism>
<name>A0A564ZFA7_9BACT</name>